<dbReference type="InterPro" id="IPR013148">
    <property type="entry name" value="Glyco_hydro_32_N"/>
</dbReference>
<dbReference type="Proteomes" id="UP000595140">
    <property type="component" value="Unassembled WGS sequence"/>
</dbReference>
<gene>
    <name evidence="9" type="ORF">CCAM_LOCUS15967</name>
</gene>
<dbReference type="InterPro" id="IPR001362">
    <property type="entry name" value="Glyco_hydro_32"/>
</dbReference>
<dbReference type="SUPFAM" id="SSF75005">
    <property type="entry name" value="Arabinanase/levansucrase/invertase"/>
    <property type="match status" value="1"/>
</dbReference>
<dbReference type="SMART" id="SM00640">
    <property type="entry name" value="Glyco_32"/>
    <property type="match status" value="1"/>
</dbReference>
<dbReference type="FunFam" id="2.115.10.20:FF:000001">
    <property type="entry name" value="Beta-fructofuranosidase, insoluble isoenzyme CWINV1"/>
    <property type="match status" value="1"/>
</dbReference>
<dbReference type="Gene3D" id="2.60.120.560">
    <property type="entry name" value="Exo-inulinase, domain 1"/>
    <property type="match status" value="1"/>
</dbReference>
<feature type="signal peptide" evidence="6">
    <location>
        <begin position="1"/>
        <end position="27"/>
    </location>
</feature>
<feature type="domain" description="Glycosyl hydrolase family 32 C-terminal" evidence="8">
    <location>
        <begin position="398"/>
        <end position="596"/>
    </location>
</feature>
<evidence type="ECO:0000256" key="1">
    <source>
        <dbReference type="ARBA" id="ARBA00009902"/>
    </source>
</evidence>
<dbReference type="Pfam" id="PF00251">
    <property type="entry name" value="Glyco_hydro_32N"/>
    <property type="match status" value="1"/>
</dbReference>
<keyword evidence="6" id="KW-0732">Signal</keyword>
<evidence type="ECO:0000313" key="9">
    <source>
        <dbReference type="EMBL" id="VFQ74191.1"/>
    </source>
</evidence>
<organism evidence="9 10">
    <name type="scientific">Cuscuta campestris</name>
    <dbReference type="NCBI Taxonomy" id="132261"/>
    <lineage>
        <taxon>Eukaryota</taxon>
        <taxon>Viridiplantae</taxon>
        <taxon>Streptophyta</taxon>
        <taxon>Embryophyta</taxon>
        <taxon>Tracheophyta</taxon>
        <taxon>Spermatophyta</taxon>
        <taxon>Magnoliopsida</taxon>
        <taxon>eudicotyledons</taxon>
        <taxon>Gunneridae</taxon>
        <taxon>Pentapetalae</taxon>
        <taxon>asterids</taxon>
        <taxon>lamiids</taxon>
        <taxon>Solanales</taxon>
        <taxon>Convolvulaceae</taxon>
        <taxon>Cuscuteae</taxon>
        <taxon>Cuscuta</taxon>
        <taxon>Cuscuta subgen. Grammica</taxon>
        <taxon>Cuscuta sect. Cleistogrammica</taxon>
    </lineage>
</organism>
<keyword evidence="10" id="KW-1185">Reference proteome</keyword>
<reference evidence="9 10" key="1">
    <citation type="submission" date="2018-04" db="EMBL/GenBank/DDBJ databases">
        <authorList>
            <person name="Vogel A."/>
        </authorList>
    </citation>
    <scope>NUCLEOTIDE SEQUENCE [LARGE SCALE GENOMIC DNA]</scope>
</reference>
<dbReference type="CDD" id="cd18624">
    <property type="entry name" value="GH32_Fruct1-like"/>
    <property type="match status" value="1"/>
</dbReference>
<evidence type="ECO:0000256" key="6">
    <source>
        <dbReference type="SAM" id="SignalP"/>
    </source>
</evidence>
<dbReference type="FunFam" id="2.60.120.560:FF:000002">
    <property type="entry name" value="Beta-fructofuranosidase, insoluble isoenzyme CWINV1"/>
    <property type="match status" value="1"/>
</dbReference>
<evidence type="ECO:0000313" key="10">
    <source>
        <dbReference type="Proteomes" id="UP000595140"/>
    </source>
</evidence>
<evidence type="ECO:0000256" key="4">
    <source>
        <dbReference type="ARBA" id="ARBA00062317"/>
    </source>
</evidence>
<dbReference type="OrthoDB" id="202537at2759"/>
<name>A0A484LD31_9ASTE</name>
<evidence type="ECO:0000256" key="5">
    <source>
        <dbReference type="RuleBase" id="RU362110"/>
    </source>
</evidence>
<dbReference type="SUPFAM" id="SSF49899">
    <property type="entry name" value="Concanavalin A-like lectins/glucanases"/>
    <property type="match status" value="1"/>
</dbReference>
<dbReference type="Gene3D" id="2.115.10.20">
    <property type="entry name" value="Glycosyl hydrolase domain, family 43"/>
    <property type="match status" value="1"/>
</dbReference>
<comment type="similarity">
    <text evidence="1 5">Belongs to the glycosyl hydrolase 32 family.</text>
</comment>
<comment type="subunit">
    <text evidence="4">May be present in two forms, a 70 kDa monomer and a heterodimer of the 30 kDa and 38 kDa subunits. The ratio of the levels of the two forms within cells appears to be regulated developmentally.</text>
</comment>
<evidence type="ECO:0000256" key="3">
    <source>
        <dbReference type="ARBA" id="ARBA00023295"/>
    </source>
</evidence>
<dbReference type="InterPro" id="IPR050551">
    <property type="entry name" value="Fructan_Metab_Enzymes"/>
</dbReference>
<dbReference type="InterPro" id="IPR013189">
    <property type="entry name" value="Glyco_hydro_32_C"/>
</dbReference>
<dbReference type="AlphaFoldDB" id="A0A484LD31"/>
<dbReference type="InterPro" id="IPR013320">
    <property type="entry name" value="ConA-like_dom_sf"/>
</dbReference>
<evidence type="ECO:0000259" key="8">
    <source>
        <dbReference type="Pfam" id="PF08244"/>
    </source>
</evidence>
<dbReference type="GO" id="GO:0004553">
    <property type="term" value="F:hydrolase activity, hydrolyzing O-glycosyl compounds"/>
    <property type="evidence" value="ECO:0007669"/>
    <property type="project" value="InterPro"/>
</dbReference>
<dbReference type="EMBL" id="OOIL02001316">
    <property type="protein sequence ID" value="VFQ74191.1"/>
    <property type="molecule type" value="Genomic_DNA"/>
</dbReference>
<dbReference type="InterPro" id="IPR023296">
    <property type="entry name" value="Glyco_hydro_beta-prop_sf"/>
</dbReference>
<sequence>MGSHEKHNCVWTILPLWLCAVSFLFLAANNGGPATVGASHDVYNMMNVQSSSRATPHSINHIHRTGYHFQPSRNWINGTYSPMYYKGLYHLFYQYNPNGSLWGNIVWAHSVSKDLINWKPLKPAIYPSKPFDKFGTWSGSATIRPGNRPAIMYTGIVDDKQSQVQNLAYPADYNDPYLQEWVKPDHINPIAVPDSTINQTAFRDPTTAWLGRDGRWRMLVGGKRGGQRRGIAFLYRSRDFLKWVKAKHPLHSSDGTGMWECPDFFPVRVQGTAGLDTSATGGENGAAAVKHVLKVSLDETRYEYYTVGEYDEGKDRYTPDNSSVDGWNGLRFDYGNFYASKTFFDPSKNRRILWGWSNESDSYPEDLVNKGWAGIQAIPRTIWLDPLGKQVVQWPIKEVEAIRHNKVELKNHKLKMGEKIEIKGITPAQADVEVTFTFHSLDKMESFDPNWDIYDAQNLCGIRGSTVQGGVGPFGLATLASKNMEEFTPVSFRVFRTQDDTHKVLMCSDATTSTLNNTNMYTPSFAGFVNVDLTKNKKISLRSLIDHSVVESFGAGGKTCITSRVYPTLAINDGAHLFAFNNGTELVTIETLTAWSMVNPKIN</sequence>
<accession>A0A484LD31</accession>
<feature type="chain" id="PRO_5019792147" description="Beta-fructofuranosidase" evidence="6">
    <location>
        <begin position="28"/>
        <end position="603"/>
    </location>
</feature>
<evidence type="ECO:0000256" key="2">
    <source>
        <dbReference type="ARBA" id="ARBA00022801"/>
    </source>
</evidence>
<protein>
    <recommendedName>
        <fullName evidence="11">Beta-fructofuranosidase</fullName>
    </recommendedName>
</protein>
<keyword evidence="2 5" id="KW-0378">Hydrolase</keyword>
<evidence type="ECO:0000259" key="7">
    <source>
        <dbReference type="Pfam" id="PF00251"/>
    </source>
</evidence>
<feature type="domain" description="Glycosyl hydrolase family 32 N-terminal" evidence="7">
    <location>
        <begin position="68"/>
        <end position="395"/>
    </location>
</feature>
<dbReference type="PANTHER" id="PTHR31953">
    <property type="entry name" value="BETA-FRUCTOFURANOSIDASE, INSOLUBLE ISOENZYME CWINV1-RELATED"/>
    <property type="match status" value="1"/>
</dbReference>
<dbReference type="GO" id="GO:0005975">
    <property type="term" value="P:carbohydrate metabolic process"/>
    <property type="evidence" value="ECO:0007669"/>
    <property type="project" value="InterPro"/>
</dbReference>
<dbReference type="Pfam" id="PF08244">
    <property type="entry name" value="Glyco_hydro_32C"/>
    <property type="match status" value="1"/>
</dbReference>
<keyword evidence="3 5" id="KW-0326">Glycosidase</keyword>
<proteinExistence type="inferred from homology"/>
<evidence type="ECO:0008006" key="11">
    <source>
        <dbReference type="Google" id="ProtNLM"/>
    </source>
</evidence>